<proteinExistence type="predicted"/>
<gene>
    <name evidence="1" type="ORF">Ciccas_005931</name>
</gene>
<comment type="caution">
    <text evidence="1">The sequence shown here is derived from an EMBL/GenBank/DDBJ whole genome shotgun (WGS) entry which is preliminary data.</text>
</comment>
<evidence type="ECO:0000313" key="2">
    <source>
        <dbReference type="Proteomes" id="UP001626550"/>
    </source>
</evidence>
<dbReference type="Proteomes" id="UP001626550">
    <property type="component" value="Unassembled WGS sequence"/>
</dbReference>
<evidence type="ECO:0000313" key="1">
    <source>
        <dbReference type="EMBL" id="KAL3315439.1"/>
    </source>
</evidence>
<name>A0ABD2Q793_9PLAT</name>
<organism evidence="1 2">
    <name type="scientific">Cichlidogyrus casuarinus</name>
    <dbReference type="NCBI Taxonomy" id="1844966"/>
    <lineage>
        <taxon>Eukaryota</taxon>
        <taxon>Metazoa</taxon>
        <taxon>Spiralia</taxon>
        <taxon>Lophotrochozoa</taxon>
        <taxon>Platyhelminthes</taxon>
        <taxon>Monogenea</taxon>
        <taxon>Monopisthocotylea</taxon>
        <taxon>Dactylogyridea</taxon>
        <taxon>Ancyrocephalidae</taxon>
        <taxon>Cichlidogyrus</taxon>
    </lineage>
</organism>
<reference evidence="1 2" key="1">
    <citation type="submission" date="2024-11" db="EMBL/GenBank/DDBJ databases">
        <title>Adaptive evolution of stress response genes in parasites aligns with host niche diversity.</title>
        <authorList>
            <person name="Hahn C."/>
            <person name="Resl P."/>
        </authorList>
    </citation>
    <scope>NUCLEOTIDE SEQUENCE [LARGE SCALE GENOMIC DNA]</scope>
    <source>
        <strain evidence="1">EGGRZ-B1_66</strain>
        <tissue evidence="1">Body</tissue>
    </source>
</reference>
<dbReference type="EMBL" id="JBJKFK010000752">
    <property type="protein sequence ID" value="KAL3315439.1"/>
    <property type="molecule type" value="Genomic_DNA"/>
</dbReference>
<protein>
    <submittedName>
        <fullName evidence="1">Uncharacterized protein</fullName>
    </submittedName>
</protein>
<sequence>MRNRGNFGRARASFHPRYLMPKAPTFSSRNFNSRAAARLSVNQLAPRIDARSLITNRVNPHNFNGRIDARSIIARNASSLRGGAFVGRGPKRVFNPPKPPIKIPKVTIKNDRFFGTNNQNPPVTRTTISRVIQNSPMKQNPIISKHLSRTQNKISSIQGFRVEVKGLRSSVVLDDVYVSLFLAN</sequence>
<accession>A0ABD2Q793</accession>
<keyword evidence="2" id="KW-1185">Reference proteome</keyword>
<dbReference type="AlphaFoldDB" id="A0ABD2Q793"/>